<keyword evidence="11" id="KW-1185">Reference proteome</keyword>
<dbReference type="STRING" id="525904.Tter_0773"/>
<dbReference type="InterPro" id="IPR036345">
    <property type="entry name" value="ExoRNase_PH_dom2_sf"/>
</dbReference>
<dbReference type="HOGENOM" id="CLU_050858_0_0_0"/>
<dbReference type="eggNOG" id="COG0689">
    <property type="taxonomic scope" value="Bacteria"/>
</dbReference>
<dbReference type="InterPro" id="IPR015847">
    <property type="entry name" value="ExoRNase_PH_dom2"/>
</dbReference>
<protein>
    <recommendedName>
        <fullName evidence="7">Ribonuclease PH</fullName>
        <shortName evidence="7">RNase PH</shortName>
        <ecNumber evidence="7">2.7.7.56</ecNumber>
    </recommendedName>
    <alternativeName>
        <fullName evidence="7">tRNA nucleotidyltransferase</fullName>
    </alternativeName>
</protein>
<organism evidence="10 11">
    <name type="scientific">Thermobaculum terrenum (strain ATCC BAA-798 / CCMEE 7001 / YNP1)</name>
    <dbReference type="NCBI Taxonomy" id="525904"/>
    <lineage>
        <taxon>Bacteria</taxon>
        <taxon>Bacillati</taxon>
        <taxon>Chloroflexota</taxon>
        <taxon>Chloroflexia</taxon>
        <taxon>Candidatus Thermobaculales</taxon>
        <taxon>Candidatus Thermobaculaceae</taxon>
        <taxon>Thermobaculum</taxon>
    </lineage>
</organism>
<keyword evidence="5 7" id="KW-0548">Nucleotidyltransferase</keyword>
<feature type="binding site" evidence="7">
    <location>
        <position position="91"/>
    </location>
    <ligand>
        <name>phosphate</name>
        <dbReference type="ChEBI" id="CHEBI:43474"/>
        <note>substrate</note>
    </ligand>
</feature>
<feature type="binding site" evidence="7">
    <location>
        <begin position="129"/>
        <end position="131"/>
    </location>
    <ligand>
        <name>phosphate</name>
        <dbReference type="ChEBI" id="CHEBI:43474"/>
        <note>substrate</note>
    </ligand>
</feature>
<sequence>MLQDVIRVDGRKPNELRPHSIEIYPLAFPPGSAIIQCGVTKVLCAASIQEGVPKFLEGTGQGWLTAEYSMLPASTQTRTPRESHTGRLQGRTQEIQRLIGRSLRAAVKLDQIGEITIIVDCDVLQADGGTRTASITGGYVATVLALRKIFPDTYRDLVSPVAAVSVGIVNGTPMLDLNYAEDSTADTDLNVVKNHLGDYIEIQATAERVSFSREELDAMLSLADKGIAELMESQSKVLSSLDLPE</sequence>
<dbReference type="FunFam" id="3.30.230.70:FF:000003">
    <property type="entry name" value="Ribonuclease PH"/>
    <property type="match status" value="1"/>
</dbReference>
<evidence type="ECO:0000256" key="4">
    <source>
        <dbReference type="ARBA" id="ARBA00022694"/>
    </source>
</evidence>
<dbReference type="Pfam" id="PF03725">
    <property type="entry name" value="RNase_PH_C"/>
    <property type="match status" value="1"/>
</dbReference>
<dbReference type="PROSITE" id="PS01277">
    <property type="entry name" value="RIBONUCLEASE_PH"/>
    <property type="match status" value="1"/>
</dbReference>
<dbReference type="NCBIfam" id="TIGR01966">
    <property type="entry name" value="RNasePH"/>
    <property type="match status" value="1"/>
</dbReference>
<dbReference type="Pfam" id="PF01138">
    <property type="entry name" value="RNase_PH"/>
    <property type="match status" value="1"/>
</dbReference>
<comment type="subunit">
    <text evidence="7">Homohexameric ring arranged as a trimer of dimers.</text>
</comment>
<reference evidence="11" key="1">
    <citation type="journal article" date="2010" name="Stand. Genomic Sci.">
        <title>Complete genome sequence of 'Thermobaculum terrenum' type strain (YNP1).</title>
        <authorList>
            <person name="Kiss H."/>
            <person name="Cleland D."/>
            <person name="Lapidus A."/>
            <person name="Lucas S."/>
            <person name="Glavina Del Rio T."/>
            <person name="Nolan M."/>
            <person name="Tice H."/>
            <person name="Han C."/>
            <person name="Goodwin L."/>
            <person name="Pitluck S."/>
            <person name="Liolios K."/>
            <person name="Ivanova N."/>
            <person name="Mavromatis K."/>
            <person name="Ovchinnikova G."/>
            <person name="Pati A."/>
            <person name="Chen A."/>
            <person name="Palaniappan K."/>
            <person name="Land M."/>
            <person name="Hauser L."/>
            <person name="Chang Y."/>
            <person name="Jeffries C."/>
            <person name="Lu M."/>
            <person name="Brettin T."/>
            <person name="Detter J."/>
            <person name="Goker M."/>
            <person name="Tindall B."/>
            <person name="Beck B."/>
            <person name="McDermott T."/>
            <person name="Woyke T."/>
            <person name="Bristow J."/>
            <person name="Eisen J."/>
            <person name="Markowitz V."/>
            <person name="Hugenholtz P."/>
            <person name="Kyrpides N."/>
            <person name="Klenk H."/>
            <person name="Cheng J."/>
        </authorList>
    </citation>
    <scope>NUCLEOTIDE SEQUENCE [LARGE SCALE GENOMIC DNA]</scope>
    <source>
        <strain evidence="11">ATCC BAA-798 / YNP1</strain>
    </source>
</reference>
<keyword evidence="6" id="KW-0694">RNA-binding</keyword>
<evidence type="ECO:0000259" key="8">
    <source>
        <dbReference type="Pfam" id="PF01138"/>
    </source>
</evidence>
<dbReference type="OrthoDB" id="9802265at2"/>
<dbReference type="Gene3D" id="3.30.230.70">
    <property type="entry name" value="GHMP Kinase, N-terminal domain"/>
    <property type="match status" value="1"/>
</dbReference>
<dbReference type="InterPro" id="IPR002381">
    <property type="entry name" value="RNase_PH_bac-type"/>
</dbReference>
<dbReference type="HAMAP" id="MF_00564">
    <property type="entry name" value="RNase_PH"/>
    <property type="match status" value="1"/>
</dbReference>
<dbReference type="InterPro" id="IPR001247">
    <property type="entry name" value="ExoRNase_PH_dom1"/>
</dbReference>
<dbReference type="GO" id="GO:0031125">
    <property type="term" value="P:rRNA 3'-end processing"/>
    <property type="evidence" value="ECO:0007669"/>
    <property type="project" value="UniProtKB-ARBA"/>
</dbReference>
<dbReference type="InterPro" id="IPR020568">
    <property type="entry name" value="Ribosomal_Su5_D2-typ_SF"/>
</dbReference>
<evidence type="ECO:0000313" key="11">
    <source>
        <dbReference type="Proteomes" id="UP000000323"/>
    </source>
</evidence>
<gene>
    <name evidence="7" type="primary">rph</name>
    <name evidence="10" type="ordered locus">Tter_0773</name>
</gene>
<dbReference type="InterPro" id="IPR050080">
    <property type="entry name" value="RNase_PH"/>
</dbReference>
<dbReference type="EC" id="2.7.7.56" evidence="7"/>
<evidence type="ECO:0000256" key="1">
    <source>
        <dbReference type="ARBA" id="ARBA00006678"/>
    </source>
</evidence>
<dbReference type="PANTHER" id="PTHR11953">
    <property type="entry name" value="EXOSOME COMPLEX COMPONENT"/>
    <property type="match status" value="1"/>
</dbReference>
<dbReference type="GO" id="GO:0000049">
    <property type="term" value="F:tRNA binding"/>
    <property type="evidence" value="ECO:0007669"/>
    <property type="project" value="UniProtKB-UniRule"/>
</dbReference>
<keyword evidence="7 10" id="KW-0808">Transferase</keyword>
<evidence type="ECO:0000256" key="7">
    <source>
        <dbReference type="HAMAP-Rule" id="MF_00564"/>
    </source>
</evidence>
<feature type="domain" description="Exoribonuclease phosphorolytic" evidence="9">
    <location>
        <begin position="160"/>
        <end position="225"/>
    </location>
</feature>
<evidence type="ECO:0000256" key="2">
    <source>
        <dbReference type="ARBA" id="ARBA00022552"/>
    </source>
</evidence>
<keyword evidence="2 7" id="KW-0698">rRNA processing</keyword>
<feature type="domain" description="Exoribonuclease phosphorolytic" evidence="8">
    <location>
        <begin position="15"/>
        <end position="143"/>
    </location>
</feature>
<evidence type="ECO:0000313" key="10">
    <source>
        <dbReference type="EMBL" id="ACZ41690.1"/>
    </source>
</evidence>
<evidence type="ECO:0000256" key="3">
    <source>
        <dbReference type="ARBA" id="ARBA00022555"/>
    </source>
</evidence>
<name>D1CFI4_THET1</name>
<dbReference type="PANTHER" id="PTHR11953:SF0">
    <property type="entry name" value="EXOSOME COMPLEX COMPONENT RRP41"/>
    <property type="match status" value="1"/>
</dbReference>
<keyword evidence="3 7" id="KW-0820">tRNA-binding</keyword>
<dbReference type="RefSeq" id="WP_012874725.1">
    <property type="nucleotide sequence ID" value="NC_013525.1"/>
</dbReference>
<dbReference type="InterPro" id="IPR027408">
    <property type="entry name" value="PNPase/RNase_PH_dom_sf"/>
</dbReference>
<dbReference type="SUPFAM" id="SSF55666">
    <property type="entry name" value="Ribonuclease PH domain 2-like"/>
    <property type="match status" value="1"/>
</dbReference>
<dbReference type="EMBL" id="CP001825">
    <property type="protein sequence ID" value="ACZ41690.1"/>
    <property type="molecule type" value="Genomic_DNA"/>
</dbReference>
<dbReference type="InterPro" id="IPR018336">
    <property type="entry name" value="RNase_PH_CS"/>
</dbReference>
<proteinExistence type="inferred from homology"/>
<dbReference type="GO" id="GO:0008033">
    <property type="term" value="P:tRNA processing"/>
    <property type="evidence" value="ECO:0007669"/>
    <property type="project" value="UniProtKB-UniRule"/>
</dbReference>
<comment type="function">
    <text evidence="7">Phosphorolytic 3'-5' exoribonuclease that plays an important role in tRNA 3'-end maturation. Removes nucleotide residues following the 3'-CCA terminus of tRNAs; can also add nucleotides to the ends of RNA molecules by using nucleoside diphosphates as substrates, but this may not be physiologically important. Probably plays a role in initiation of 16S rRNA degradation (leading to ribosome degradation) during starvation.</text>
</comment>
<dbReference type="GO" id="GO:0016075">
    <property type="term" value="P:rRNA catabolic process"/>
    <property type="evidence" value="ECO:0007669"/>
    <property type="project" value="UniProtKB-UniRule"/>
</dbReference>
<dbReference type="GO" id="GO:0000175">
    <property type="term" value="F:3'-5'-RNA exonuclease activity"/>
    <property type="evidence" value="ECO:0007669"/>
    <property type="project" value="UniProtKB-UniRule"/>
</dbReference>
<dbReference type="KEGG" id="ttr:Tter_0773"/>
<evidence type="ECO:0000256" key="5">
    <source>
        <dbReference type="ARBA" id="ARBA00022695"/>
    </source>
</evidence>
<comment type="catalytic activity">
    <reaction evidence="7">
        <text>tRNA(n+1) + phosphate = tRNA(n) + a ribonucleoside 5'-diphosphate</text>
        <dbReference type="Rhea" id="RHEA:10628"/>
        <dbReference type="Rhea" id="RHEA-COMP:17343"/>
        <dbReference type="Rhea" id="RHEA-COMP:17344"/>
        <dbReference type="ChEBI" id="CHEBI:43474"/>
        <dbReference type="ChEBI" id="CHEBI:57930"/>
        <dbReference type="ChEBI" id="CHEBI:173114"/>
        <dbReference type="EC" id="2.7.7.56"/>
    </reaction>
</comment>
<dbReference type="SUPFAM" id="SSF54211">
    <property type="entry name" value="Ribosomal protein S5 domain 2-like"/>
    <property type="match status" value="1"/>
</dbReference>
<accession>D1CFI4</accession>
<dbReference type="GO" id="GO:0009022">
    <property type="term" value="F:tRNA nucleotidyltransferase activity"/>
    <property type="evidence" value="ECO:0007669"/>
    <property type="project" value="UniProtKB-UniRule"/>
</dbReference>
<dbReference type="AlphaFoldDB" id="D1CFI4"/>
<dbReference type="Proteomes" id="UP000000323">
    <property type="component" value="Chromosome 1"/>
</dbReference>
<evidence type="ECO:0000259" key="9">
    <source>
        <dbReference type="Pfam" id="PF03725"/>
    </source>
</evidence>
<evidence type="ECO:0000256" key="6">
    <source>
        <dbReference type="ARBA" id="ARBA00022884"/>
    </source>
</evidence>
<comment type="similarity">
    <text evidence="1 7">Belongs to the RNase PH family.</text>
</comment>
<keyword evidence="4 7" id="KW-0819">tRNA processing</keyword>